<dbReference type="GO" id="GO:0000774">
    <property type="term" value="F:adenyl-nucleotide exchange factor activity"/>
    <property type="evidence" value="ECO:0007669"/>
    <property type="project" value="InterPro"/>
</dbReference>
<dbReference type="GO" id="GO:0006457">
    <property type="term" value="P:protein folding"/>
    <property type="evidence" value="ECO:0007669"/>
    <property type="project" value="InterPro"/>
</dbReference>
<dbReference type="InterPro" id="IPR009012">
    <property type="entry name" value="GrpE_head"/>
</dbReference>
<dbReference type="GO" id="GO:0042803">
    <property type="term" value="F:protein homodimerization activity"/>
    <property type="evidence" value="ECO:0007669"/>
    <property type="project" value="InterPro"/>
</dbReference>
<dbReference type="CDD" id="cd00446">
    <property type="entry name" value="GrpE"/>
    <property type="match status" value="1"/>
</dbReference>
<evidence type="ECO:0000256" key="2">
    <source>
        <dbReference type="ARBA" id="ARBA00023186"/>
    </source>
</evidence>
<dbReference type="SUPFAM" id="SSF58014">
    <property type="entry name" value="Coiled-coil domain of nucleotide exchange factor GrpE"/>
    <property type="match status" value="1"/>
</dbReference>
<name>A0A6J4K329_9BACT</name>
<protein>
    <recommendedName>
        <fullName evidence="3 4">Protein GrpE</fullName>
    </recommendedName>
    <alternativeName>
        <fullName evidence="3">HSP-70 cofactor</fullName>
    </alternativeName>
</protein>
<dbReference type="InterPro" id="IPR013805">
    <property type="entry name" value="GrpE_CC"/>
</dbReference>
<comment type="function">
    <text evidence="3 4">Participates actively in the response to hyperosmotic and heat shock by preventing the aggregation of stress-denatured proteins, in association with DnaK and GrpE. It is the nucleotide exchange factor for DnaK and may function as a thermosensor. Unfolded proteins bind initially to DnaJ; upon interaction with the DnaJ-bound protein, DnaK hydrolyzes its bound ATP, resulting in the formation of a stable complex. GrpE releases ADP from DnaK; ATP binding to DnaK triggers the release of the substrate protein, thus completing the reaction cycle. Several rounds of ATP-dependent interactions between DnaJ, DnaK and GrpE are required for fully efficient folding.</text>
</comment>
<feature type="region of interest" description="Disordered" evidence="6">
    <location>
        <begin position="1"/>
        <end position="55"/>
    </location>
</feature>
<sequence length="199" mass="21197">MTNPAFESEGADERGAPGSADSYARGAADSADAGDAPLDVGAADTSGGEAAAGGTELDAQRDRYLRLAAEYDNYRKRSIRERQEAGTRSQADLVRQCIDALDDLARFAHVDPATVDSTTVVQGVEMVEKKLLKSLGAAGLEVLNPVDQTFDPALHEAVATEPAVAREDDHVVARVYQPGYRFGGLLLRPARVVVKQWNG</sequence>
<evidence type="ECO:0000256" key="3">
    <source>
        <dbReference type="HAMAP-Rule" id="MF_01151"/>
    </source>
</evidence>
<keyword evidence="3" id="KW-0963">Cytoplasm</keyword>
<evidence type="ECO:0000256" key="6">
    <source>
        <dbReference type="SAM" id="MobiDB-lite"/>
    </source>
</evidence>
<dbReference type="HAMAP" id="MF_01151">
    <property type="entry name" value="GrpE"/>
    <property type="match status" value="1"/>
</dbReference>
<dbReference type="PANTHER" id="PTHR21237:SF23">
    <property type="entry name" value="GRPE PROTEIN HOMOLOG, MITOCHONDRIAL"/>
    <property type="match status" value="1"/>
</dbReference>
<evidence type="ECO:0000256" key="1">
    <source>
        <dbReference type="ARBA" id="ARBA00009054"/>
    </source>
</evidence>
<evidence type="ECO:0000256" key="4">
    <source>
        <dbReference type="RuleBase" id="RU000639"/>
    </source>
</evidence>
<dbReference type="SUPFAM" id="SSF51064">
    <property type="entry name" value="Head domain of nucleotide exchange factor GrpE"/>
    <property type="match status" value="1"/>
</dbReference>
<keyword evidence="3 4" id="KW-0346">Stress response</keyword>
<dbReference type="PROSITE" id="PS01071">
    <property type="entry name" value="GRPE"/>
    <property type="match status" value="1"/>
</dbReference>
<organism evidence="7">
    <name type="scientific">uncultured Gemmatimonadaceae bacterium</name>
    <dbReference type="NCBI Taxonomy" id="246130"/>
    <lineage>
        <taxon>Bacteria</taxon>
        <taxon>Pseudomonadati</taxon>
        <taxon>Gemmatimonadota</taxon>
        <taxon>Gemmatimonadia</taxon>
        <taxon>Gemmatimonadales</taxon>
        <taxon>Gemmatimonadaceae</taxon>
        <taxon>environmental samples</taxon>
    </lineage>
</organism>
<feature type="compositionally biased region" description="Low complexity" evidence="6">
    <location>
        <begin position="18"/>
        <end position="55"/>
    </location>
</feature>
<evidence type="ECO:0000256" key="5">
    <source>
        <dbReference type="RuleBase" id="RU004478"/>
    </source>
</evidence>
<dbReference type="GO" id="GO:0005737">
    <property type="term" value="C:cytoplasm"/>
    <property type="evidence" value="ECO:0007669"/>
    <property type="project" value="UniProtKB-SubCell"/>
</dbReference>
<reference evidence="7" key="1">
    <citation type="submission" date="2020-02" db="EMBL/GenBank/DDBJ databases">
        <authorList>
            <person name="Meier V. D."/>
        </authorList>
    </citation>
    <scope>NUCLEOTIDE SEQUENCE</scope>
    <source>
        <strain evidence="7">AVDCRST_MAG11</strain>
    </source>
</reference>
<dbReference type="AlphaFoldDB" id="A0A6J4K329"/>
<comment type="similarity">
    <text evidence="1 3 5">Belongs to the GrpE family.</text>
</comment>
<keyword evidence="2 3" id="KW-0143">Chaperone</keyword>
<dbReference type="EMBL" id="CADCTU010000088">
    <property type="protein sequence ID" value="CAA9294436.1"/>
    <property type="molecule type" value="Genomic_DNA"/>
</dbReference>
<gene>
    <name evidence="3" type="primary">grpE</name>
    <name evidence="7" type="ORF">AVDCRST_MAG11-365</name>
</gene>
<dbReference type="Gene3D" id="3.90.20.20">
    <property type="match status" value="1"/>
</dbReference>
<dbReference type="PRINTS" id="PR00773">
    <property type="entry name" value="GRPEPROTEIN"/>
</dbReference>
<comment type="subcellular location">
    <subcellularLocation>
        <location evidence="3">Cytoplasm</location>
    </subcellularLocation>
</comment>
<evidence type="ECO:0000313" key="7">
    <source>
        <dbReference type="EMBL" id="CAA9294436.1"/>
    </source>
</evidence>
<dbReference type="Gene3D" id="2.30.22.10">
    <property type="entry name" value="Head domain of nucleotide exchange factor GrpE"/>
    <property type="match status" value="1"/>
</dbReference>
<accession>A0A6J4K329</accession>
<dbReference type="GO" id="GO:0051087">
    <property type="term" value="F:protein-folding chaperone binding"/>
    <property type="evidence" value="ECO:0007669"/>
    <property type="project" value="InterPro"/>
</dbReference>
<comment type="subunit">
    <text evidence="3">Homodimer.</text>
</comment>
<proteinExistence type="inferred from homology"/>
<dbReference type="PANTHER" id="PTHR21237">
    <property type="entry name" value="GRPE PROTEIN"/>
    <property type="match status" value="1"/>
</dbReference>
<dbReference type="Pfam" id="PF01025">
    <property type="entry name" value="GrpE"/>
    <property type="match status" value="1"/>
</dbReference>
<dbReference type="InterPro" id="IPR000740">
    <property type="entry name" value="GrpE"/>
</dbReference>
<dbReference type="GO" id="GO:0051082">
    <property type="term" value="F:unfolded protein binding"/>
    <property type="evidence" value="ECO:0007669"/>
    <property type="project" value="TreeGrafter"/>
</dbReference>